<feature type="region of interest" description="Disordered" evidence="1">
    <location>
        <begin position="213"/>
        <end position="237"/>
    </location>
</feature>
<evidence type="ECO:0000313" key="3">
    <source>
        <dbReference type="EMBL" id="RMZ24765.1"/>
    </source>
</evidence>
<feature type="region of interest" description="Disordered" evidence="1">
    <location>
        <begin position="1"/>
        <end position="52"/>
    </location>
</feature>
<gene>
    <name evidence="3" type="ORF">D0859_11201</name>
</gene>
<protein>
    <recommendedName>
        <fullName evidence="2">FHA domain-containing protein</fullName>
    </recommendedName>
</protein>
<organism evidence="3 4">
    <name type="scientific">Hortaea werneckii</name>
    <name type="common">Black yeast</name>
    <name type="synonym">Cladosporium werneckii</name>
    <dbReference type="NCBI Taxonomy" id="91943"/>
    <lineage>
        <taxon>Eukaryota</taxon>
        <taxon>Fungi</taxon>
        <taxon>Dikarya</taxon>
        <taxon>Ascomycota</taxon>
        <taxon>Pezizomycotina</taxon>
        <taxon>Dothideomycetes</taxon>
        <taxon>Dothideomycetidae</taxon>
        <taxon>Mycosphaerellales</taxon>
        <taxon>Teratosphaeriaceae</taxon>
        <taxon>Hortaea</taxon>
    </lineage>
</organism>
<sequence>MSSALRDPPPPSHTLSTLSSLMAQSQRGSVPASMHTDPASPSSTSLPPSSATRRVAVTLTPSADPSDLRHLSLADRFIIGRASRSEIKNLQASPTNALFDCPVVSRAHAVIDFHPRREYDEQVTITDLKSMHGTAVNGQRLLSHAPHILRSGDTIKLGDRVVRGPGEPAIPQSRSHEYDADIPADHHDGIQITFRRQPLPPILGAGTYAVPMDESASDVESTFSEQDDFSSAQTTPEQDKFRFGSQLHPFDMEAASVLHRNNEEQYDPDQVPQVVKDTYAESDNDSLEDGSSSPLYDAHDSEDELDVSPSKIDIYNDLMSTMAQHPESDNGLDDDDDHEQDEHEYDDGEQDEHEYDDDHVDDDYPDDPPEEYSTRLSPELVSAAVEDTSTSRPATWQIPLEPLLAPHFLPSYPFSGVTHSVSKNADDRVVSIFEPTHPNGNMPISAAPAVVSTAPKGRISISDIVEDPAANEPSAAPASIPPNPETKSPVDKAGPTTTTGSKRKADALSQNDPAIATDTPTSSSPPNTEHQPSAPLPTTTETEETQPESSNIVYIYEPTPPAAKKAKKSYSSSPKQQQQQQKKKEGKSMGKQVAKYAGLYLAGGLSAVAFLASPLAQRALDAL</sequence>
<feature type="domain" description="FHA" evidence="2">
    <location>
        <begin position="77"/>
        <end position="141"/>
    </location>
</feature>
<feature type="compositionally biased region" description="Polar residues" evidence="1">
    <location>
        <begin position="218"/>
        <end position="236"/>
    </location>
</feature>
<dbReference type="OrthoDB" id="4096268at2759"/>
<feature type="compositionally biased region" description="Low complexity" evidence="1">
    <location>
        <begin position="469"/>
        <end position="478"/>
    </location>
</feature>
<dbReference type="VEuPathDB" id="FungiDB:BTJ68_03823"/>
<dbReference type="PANTHER" id="PTHR15715:SF37">
    <property type="entry name" value="LD47843P"/>
    <property type="match status" value="1"/>
</dbReference>
<dbReference type="CDD" id="cd00060">
    <property type="entry name" value="FHA"/>
    <property type="match status" value="1"/>
</dbReference>
<feature type="region of interest" description="Disordered" evidence="1">
    <location>
        <begin position="281"/>
        <end position="307"/>
    </location>
</feature>
<dbReference type="Pfam" id="PF00498">
    <property type="entry name" value="FHA"/>
    <property type="match status" value="1"/>
</dbReference>
<evidence type="ECO:0000256" key="1">
    <source>
        <dbReference type="SAM" id="MobiDB-lite"/>
    </source>
</evidence>
<dbReference type="Proteomes" id="UP000281677">
    <property type="component" value="Unassembled WGS sequence"/>
</dbReference>
<dbReference type="PROSITE" id="PS50006">
    <property type="entry name" value="FHA_DOMAIN"/>
    <property type="match status" value="1"/>
</dbReference>
<dbReference type="InterPro" id="IPR000253">
    <property type="entry name" value="FHA_dom"/>
</dbReference>
<proteinExistence type="predicted"/>
<feature type="compositionally biased region" description="Acidic residues" evidence="1">
    <location>
        <begin position="330"/>
        <end position="370"/>
    </location>
</feature>
<accession>A0A3M7IH02</accession>
<dbReference type="PANTHER" id="PTHR15715">
    <property type="entry name" value="CENTROSOMAL PROTEIN OF 170 KDA"/>
    <property type="match status" value="1"/>
</dbReference>
<dbReference type="InterPro" id="IPR051176">
    <property type="entry name" value="Cent_Immune-Sig_Mod"/>
</dbReference>
<dbReference type="SMART" id="SM00240">
    <property type="entry name" value="FHA"/>
    <property type="match status" value="1"/>
</dbReference>
<feature type="region of interest" description="Disordered" evidence="1">
    <location>
        <begin position="323"/>
        <end position="376"/>
    </location>
</feature>
<dbReference type="AlphaFoldDB" id="A0A3M7IH02"/>
<reference evidence="3 4" key="1">
    <citation type="journal article" date="2018" name="BMC Genomics">
        <title>Genomic evidence for intraspecific hybridization in a clonal and extremely halotolerant yeast.</title>
        <authorList>
            <person name="Gostincar C."/>
            <person name="Stajich J.E."/>
            <person name="Zupancic J."/>
            <person name="Zalar P."/>
            <person name="Gunde-Cimerman N."/>
        </authorList>
    </citation>
    <scope>NUCLEOTIDE SEQUENCE [LARGE SCALE GENOMIC DNA]</scope>
    <source>
        <strain evidence="3 4">EXF-120</strain>
    </source>
</reference>
<feature type="region of interest" description="Disordered" evidence="1">
    <location>
        <begin position="469"/>
        <end position="591"/>
    </location>
</feature>
<dbReference type="SUPFAM" id="SSF49879">
    <property type="entry name" value="SMAD/FHA domain"/>
    <property type="match status" value="1"/>
</dbReference>
<feature type="compositionally biased region" description="Low complexity" evidence="1">
    <location>
        <begin position="517"/>
        <end position="526"/>
    </location>
</feature>
<name>A0A3M7IH02_HORWE</name>
<feature type="compositionally biased region" description="Low complexity" evidence="1">
    <location>
        <begin position="569"/>
        <end position="580"/>
    </location>
</feature>
<dbReference type="EMBL" id="QWIT01000396">
    <property type="protein sequence ID" value="RMZ24765.1"/>
    <property type="molecule type" value="Genomic_DNA"/>
</dbReference>
<evidence type="ECO:0000313" key="4">
    <source>
        <dbReference type="Proteomes" id="UP000281677"/>
    </source>
</evidence>
<comment type="caution">
    <text evidence="3">The sequence shown here is derived from an EMBL/GenBank/DDBJ whole genome shotgun (WGS) entry which is preliminary data.</text>
</comment>
<dbReference type="InterPro" id="IPR008984">
    <property type="entry name" value="SMAD_FHA_dom_sf"/>
</dbReference>
<evidence type="ECO:0000259" key="2">
    <source>
        <dbReference type="PROSITE" id="PS50006"/>
    </source>
</evidence>
<dbReference type="Gene3D" id="2.60.200.20">
    <property type="match status" value="1"/>
</dbReference>
<feature type="compositionally biased region" description="Low complexity" evidence="1">
    <location>
        <begin position="38"/>
        <end position="52"/>
    </location>
</feature>